<dbReference type="SUPFAM" id="SSF69118">
    <property type="entry name" value="AhpD-like"/>
    <property type="match status" value="1"/>
</dbReference>
<dbReference type="Gene3D" id="1.20.1290.10">
    <property type="entry name" value="AhpD-like"/>
    <property type="match status" value="1"/>
</dbReference>
<sequence>MNVFRMVMHAQDFAPAYFGMADATKACTIAAPHRELIILRVGEAYGSNYELFHHRRIARSVGLSEAAITAAGVFEGQQQGLSQQESDIIAWTDMLLSDHALRGEHRERALRDLGVRGVADLVFIVGFYQLVCNFLLTFDIPVEDGMGEQG</sequence>
<evidence type="ECO:0000313" key="1">
    <source>
        <dbReference type="EMBL" id="AVJ29223.1"/>
    </source>
</evidence>
<gene>
    <name evidence="1" type="ORF">CLM73_20065</name>
</gene>
<evidence type="ECO:0000313" key="2">
    <source>
        <dbReference type="Proteomes" id="UP000239477"/>
    </source>
</evidence>
<accession>A0A2S0IB16</accession>
<name>A0A2S0IB16_9BURK</name>
<keyword evidence="2" id="KW-1185">Reference proteome</keyword>
<dbReference type="InterPro" id="IPR029032">
    <property type="entry name" value="AhpD-like"/>
</dbReference>
<dbReference type="AlphaFoldDB" id="A0A2S0IB16"/>
<organism evidence="1 2">
    <name type="scientific">Achromobacter spanius</name>
    <dbReference type="NCBI Taxonomy" id="217203"/>
    <lineage>
        <taxon>Bacteria</taxon>
        <taxon>Pseudomonadati</taxon>
        <taxon>Pseudomonadota</taxon>
        <taxon>Betaproteobacteria</taxon>
        <taxon>Burkholderiales</taxon>
        <taxon>Alcaligenaceae</taxon>
        <taxon>Achromobacter</taxon>
    </lineage>
</organism>
<dbReference type="EMBL" id="CP023270">
    <property type="protein sequence ID" value="AVJ29223.1"/>
    <property type="molecule type" value="Genomic_DNA"/>
</dbReference>
<reference evidence="1 2" key="1">
    <citation type="submission" date="2017-09" db="EMBL/GenBank/DDBJ databases">
        <title>Genomic, metabolic, and phenotypic characteristics of bacterial isolates from the natural microbiome of the model nematode Caenorhabditis elegans.</title>
        <authorList>
            <person name="Zimmermann J."/>
            <person name="Obeng N."/>
            <person name="Yang W."/>
            <person name="Obeng O."/>
            <person name="Kissoyan K."/>
            <person name="Pees B."/>
            <person name="Dirksen P."/>
            <person name="Hoppner M."/>
            <person name="Franke A."/>
            <person name="Rosenstiel P."/>
            <person name="Leippe M."/>
            <person name="Dierking K."/>
            <person name="Kaleta C."/>
            <person name="Schulenburg H."/>
        </authorList>
    </citation>
    <scope>NUCLEOTIDE SEQUENCE [LARGE SCALE GENOMIC DNA]</scope>
    <source>
        <strain evidence="1 2">MYb73</strain>
    </source>
</reference>
<proteinExistence type="predicted"/>
<protein>
    <submittedName>
        <fullName evidence="1">Carboxymuconolactone decarboxylase</fullName>
    </submittedName>
</protein>
<dbReference type="PANTHER" id="PTHR34846">
    <property type="entry name" value="4-CARBOXYMUCONOLACTONE DECARBOXYLASE FAMILY PROTEIN (AFU_ORTHOLOGUE AFUA_6G11590)"/>
    <property type="match status" value="1"/>
</dbReference>
<dbReference type="Proteomes" id="UP000239477">
    <property type="component" value="Chromosome"/>
</dbReference>
<dbReference type="PANTHER" id="PTHR34846:SF11">
    <property type="entry name" value="4-CARBOXYMUCONOLACTONE DECARBOXYLASE FAMILY PROTEIN (AFU_ORTHOLOGUE AFUA_6G11590)"/>
    <property type="match status" value="1"/>
</dbReference>